<reference evidence="2" key="1">
    <citation type="submission" date="2014-05" db="EMBL/GenBank/DDBJ databases">
        <title>Complete genome sequence of Enterococcus faecalis bacteriophage ECP3.</title>
        <authorList>
            <person name="Kang H.-Y."/>
            <person name="Kim S."/>
            <person name="Kim J."/>
        </authorList>
    </citation>
    <scope>NUCLEOTIDE SEQUENCE [LARGE SCALE GENOMIC DNA]</scope>
    <source>
        <strain evidence="2">ECP3</strain>
    </source>
</reference>
<keyword evidence="1" id="KW-0812">Transmembrane</keyword>
<organism evidence="2 3">
    <name type="scientific">Enterococcus phage ECP3</name>
    <dbReference type="NCBI Taxonomy" id="1498168"/>
    <lineage>
        <taxon>Viruses</taxon>
        <taxon>Duplodnaviria</taxon>
        <taxon>Heunggongvirae</taxon>
        <taxon>Uroviricota</taxon>
        <taxon>Caudoviricetes</taxon>
        <taxon>Herelleviridae</taxon>
        <taxon>Brockvirinae</taxon>
        <taxon>Kochikohdavirus</taxon>
        <taxon>Kochikohdavirus ECP3</taxon>
    </lineage>
</organism>
<feature type="transmembrane region" description="Helical" evidence="1">
    <location>
        <begin position="40"/>
        <end position="60"/>
    </location>
</feature>
<evidence type="ECO:0000256" key="1">
    <source>
        <dbReference type="SAM" id="Phobius"/>
    </source>
</evidence>
<dbReference type="GeneID" id="24628166"/>
<dbReference type="Proteomes" id="UP000030157">
    <property type="component" value="Segment"/>
</dbReference>
<keyword evidence="3" id="KW-1185">Reference proteome</keyword>
<evidence type="ECO:0000313" key="3">
    <source>
        <dbReference type="Proteomes" id="UP000030157"/>
    </source>
</evidence>
<keyword evidence="1" id="KW-1133">Transmembrane helix</keyword>
<sequence length="89" mass="10102">MDNSKRIIKKIIFITISALVMVTLSKLFSKYVIVEQNAPFQALIGGASCALLSSILFDWYTNKKKKENVENQLKEAISDLQKIKAIIKR</sequence>
<name>A0A096XT45_9CAUD</name>
<evidence type="ECO:0000313" key="2">
    <source>
        <dbReference type="EMBL" id="AII28477.1"/>
    </source>
</evidence>
<keyword evidence="1" id="KW-0472">Membrane</keyword>
<protein>
    <submittedName>
        <fullName evidence="2">Uncharacterized protein</fullName>
    </submittedName>
</protein>
<proteinExistence type="predicted"/>
<dbReference type="EMBL" id="KJ801817">
    <property type="protein sequence ID" value="AII28477.1"/>
    <property type="molecule type" value="Genomic_DNA"/>
</dbReference>
<dbReference type="RefSeq" id="YP_009147118.1">
    <property type="nucleotide sequence ID" value="NC_027335.2"/>
</dbReference>
<accession>A0A096XT45</accession>
<feature type="transmembrane region" description="Helical" evidence="1">
    <location>
        <begin position="12"/>
        <end position="34"/>
    </location>
</feature>